<accession>A0ACC6P5T4</accession>
<gene>
    <name evidence="1" type="primary">mobA</name>
    <name evidence="1" type="ORF">RV045_13985</name>
</gene>
<evidence type="ECO:0000313" key="2">
    <source>
        <dbReference type="Proteomes" id="UP001364695"/>
    </source>
</evidence>
<dbReference type="EMBL" id="JAWDIE010000032">
    <property type="protein sequence ID" value="MEJ7139532.1"/>
    <property type="molecule type" value="Genomic_DNA"/>
</dbReference>
<name>A0ACC6P5T4_9BURK</name>
<proteinExistence type="predicted"/>
<comment type="caution">
    <text evidence="1">The sequence shown here is derived from an EMBL/GenBank/DDBJ whole genome shotgun (WGS) entry which is preliminary data.</text>
</comment>
<organism evidence="1 2">
    <name type="scientific">Amphibiibacter pelophylacis</name>
    <dbReference type="NCBI Taxonomy" id="1799477"/>
    <lineage>
        <taxon>Bacteria</taxon>
        <taxon>Pseudomonadati</taxon>
        <taxon>Pseudomonadota</taxon>
        <taxon>Betaproteobacteria</taxon>
        <taxon>Burkholderiales</taxon>
        <taxon>Sphaerotilaceae</taxon>
        <taxon>Amphibiibacter</taxon>
    </lineage>
</organism>
<evidence type="ECO:0000313" key="1">
    <source>
        <dbReference type="EMBL" id="MEJ7139532.1"/>
    </source>
</evidence>
<sequence>MSSEQRKKTVALAVRLTPDEAEAIREKARDGGVTVSEFFRAAALGRKTRSTIDAQVINELRRLGGLQKKIHNDTGGSYSKETADILRAIKDAIERLGRGDLQGDGQA</sequence>
<reference evidence="1" key="1">
    <citation type="submission" date="2023-10" db="EMBL/GenBank/DDBJ databases">
        <title>Amphibacter perezi, gen. nov., sp. nov. a novel taxa of the family Comamonadaceae, class Betaproteobacteria isolated from the skin microbiota of Pelophylax perezi from different populations.</title>
        <authorList>
            <person name="Costa S."/>
            <person name="Proenca D.N."/>
            <person name="Lopes I."/>
            <person name="Morais P.V."/>
        </authorList>
    </citation>
    <scope>NUCLEOTIDE SEQUENCE</scope>
    <source>
        <strain evidence="1">SL12-8</strain>
    </source>
</reference>
<dbReference type="Proteomes" id="UP001364695">
    <property type="component" value="Unassembled WGS sequence"/>
</dbReference>
<protein>
    <submittedName>
        <fullName evidence="1">Plasmid mobilization protein MobA</fullName>
    </submittedName>
</protein>
<keyword evidence="2" id="KW-1185">Reference proteome</keyword>